<comment type="caution">
    <text evidence="4">The sequence shown here is derived from an EMBL/GenBank/DDBJ whole genome shotgun (WGS) entry which is preliminary data.</text>
</comment>
<dbReference type="EMBL" id="CAXAMN010023006">
    <property type="protein sequence ID" value="CAK9074383.1"/>
    <property type="molecule type" value="Genomic_DNA"/>
</dbReference>
<dbReference type="CDD" id="cd18793">
    <property type="entry name" value="SF2_C_SNF"/>
    <property type="match status" value="1"/>
</dbReference>
<dbReference type="InterPro" id="IPR027417">
    <property type="entry name" value="P-loop_NTPase"/>
</dbReference>
<reference evidence="4 5" key="1">
    <citation type="submission" date="2024-02" db="EMBL/GenBank/DDBJ databases">
        <authorList>
            <person name="Chen Y."/>
            <person name="Shah S."/>
            <person name="Dougan E. K."/>
            <person name="Thang M."/>
            <person name="Chan C."/>
        </authorList>
    </citation>
    <scope>NUCLEOTIDE SEQUENCE [LARGE SCALE GENOMIC DNA]</scope>
</reference>
<dbReference type="InterPro" id="IPR038718">
    <property type="entry name" value="SNF2-like_sf"/>
</dbReference>
<organism evidence="4 5">
    <name type="scientific">Durusdinium trenchii</name>
    <dbReference type="NCBI Taxonomy" id="1381693"/>
    <lineage>
        <taxon>Eukaryota</taxon>
        <taxon>Sar</taxon>
        <taxon>Alveolata</taxon>
        <taxon>Dinophyceae</taxon>
        <taxon>Suessiales</taxon>
        <taxon>Symbiodiniaceae</taxon>
        <taxon>Durusdinium</taxon>
    </lineage>
</organism>
<keyword evidence="5" id="KW-1185">Reference proteome</keyword>
<evidence type="ECO:0000313" key="5">
    <source>
        <dbReference type="Proteomes" id="UP001642484"/>
    </source>
</evidence>
<dbReference type="PROSITE" id="PS51192">
    <property type="entry name" value="HELICASE_ATP_BIND_1"/>
    <property type="match status" value="1"/>
</dbReference>
<dbReference type="InterPro" id="IPR049730">
    <property type="entry name" value="SNF2/RAD54-like_C"/>
</dbReference>
<dbReference type="Pfam" id="PF00176">
    <property type="entry name" value="SNF2-rel_dom"/>
    <property type="match status" value="1"/>
</dbReference>
<dbReference type="SMART" id="SM00487">
    <property type="entry name" value="DEXDc"/>
    <property type="match status" value="1"/>
</dbReference>
<evidence type="ECO:0000259" key="3">
    <source>
        <dbReference type="PROSITE" id="PS51194"/>
    </source>
</evidence>
<keyword evidence="1" id="KW-0378">Hydrolase</keyword>
<dbReference type="PANTHER" id="PTHR45766:SF6">
    <property type="entry name" value="SWI_SNF-RELATED MATRIX-ASSOCIATED ACTIN-DEPENDENT REGULATOR OF CHROMATIN SUBFAMILY A-LIKE PROTEIN 1"/>
    <property type="match status" value="1"/>
</dbReference>
<dbReference type="Gene3D" id="3.40.50.300">
    <property type="entry name" value="P-loop containing nucleotide triphosphate hydrolases"/>
    <property type="match status" value="1"/>
</dbReference>
<gene>
    <name evidence="4" type="ORF">CCMP2556_LOCUS36649</name>
</gene>
<evidence type="ECO:0000313" key="4">
    <source>
        <dbReference type="EMBL" id="CAK9074383.1"/>
    </source>
</evidence>
<dbReference type="Pfam" id="PF00271">
    <property type="entry name" value="Helicase_C"/>
    <property type="match status" value="1"/>
</dbReference>
<name>A0ABP0PEC5_9DINO</name>
<evidence type="ECO:0000256" key="1">
    <source>
        <dbReference type="ARBA" id="ARBA00022801"/>
    </source>
</evidence>
<accession>A0ABP0PEC5</accession>
<dbReference type="InterPro" id="IPR014001">
    <property type="entry name" value="Helicase_ATP-bd"/>
</dbReference>
<dbReference type="Proteomes" id="UP001642484">
    <property type="component" value="Unassembled WGS sequence"/>
</dbReference>
<proteinExistence type="predicted"/>
<feature type="domain" description="Helicase ATP-binding" evidence="2">
    <location>
        <begin position="248"/>
        <end position="406"/>
    </location>
</feature>
<dbReference type="SUPFAM" id="SSF52540">
    <property type="entry name" value="P-loop containing nucleoside triphosphate hydrolases"/>
    <property type="match status" value="2"/>
</dbReference>
<dbReference type="InterPro" id="IPR001650">
    <property type="entry name" value="Helicase_C-like"/>
</dbReference>
<dbReference type="InterPro" id="IPR000330">
    <property type="entry name" value="SNF2_N"/>
</dbReference>
<evidence type="ECO:0000259" key="2">
    <source>
        <dbReference type="PROSITE" id="PS51192"/>
    </source>
</evidence>
<dbReference type="SMART" id="SM00490">
    <property type="entry name" value="HELICc"/>
    <property type="match status" value="1"/>
</dbReference>
<dbReference type="Gene3D" id="3.40.50.10810">
    <property type="entry name" value="Tandem AAA-ATPase domain"/>
    <property type="match status" value="1"/>
</dbReference>
<protein>
    <recommendedName>
        <fullName evidence="6">SWI/SNF-related matrix-associated actin-dependent regulator of chromatin subfamily A-like protein 1</fullName>
    </recommendedName>
</protein>
<feature type="domain" description="Helicase C-terminal" evidence="3">
    <location>
        <begin position="489"/>
        <end position="636"/>
    </location>
</feature>
<sequence length="636" mass="70038">MDAVFNAGKFKGRWFSDVAGTETAFCTWAKKQKSPPGYLRSFVEFLKSGSRRGQQSLDAHVVRSSREPRPPRAVDAEVTLKEGTAKSAGIRFDFTMDLELVSADEFDVGPEDANAEVPWTLRQALAARPDGRAAPSANHWRFPASSYIDVLRWLEWNPDFRCRVNGVPSWVLKHVPAFATAAEQVKATAALRLSAATRRLLAELPPAPAPSTPAGSSALSARMLPSAEDLKLDGLGGTLLPFQVEAVQYGLARNGRLLLGDEMGLGKTVTTLALVRHFKESWPFLVVAPAPLCKLWQEHALAWLKEDLKPHDVVLIRFAQDSIPSRARMVVVSYNLISDPKFQRKDDKDFDLVILDECHLLRGNSQRSKACVPLAKKAMRAILLTGTPLVARTQDAYPLLDALFDLCTPTDFAQRYAPSTSSRNQGRSARLNELHVLLGAAMLRRTKENTLSELPAKRRQRVLLDMSPSAEKEDVEEESERLAKTKSTAVAEYMSCLTSADVRFLVFAHHLAMLDELESSLQRASVTYIRIDGSTPMAERSKYIEAFQAKEAQVALLSLTACSQGFTLTSASLVLFAELYWVPGVLLQAEDRAHRLGQANMVNVQYLVAPGSVSKLTASQAFLYSAAISRKVASAT</sequence>
<dbReference type="PROSITE" id="PS51194">
    <property type="entry name" value="HELICASE_CTER"/>
    <property type="match status" value="1"/>
</dbReference>
<dbReference type="PANTHER" id="PTHR45766">
    <property type="entry name" value="DNA ANNEALING HELICASE AND ENDONUCLEASE ZRANB3 FAMILY MEMBER"/>
    <property type="match status" value="1"/>
</dbReference>
<evidence type="ECO:0008006" key="6">
    <source>
        <dbReference type="Google" id="ProtNLM"/>
    </source>
</evidence>